<dbReference type="Gene3D" id="3.40.50.720">
    <property type="entry name" value="NAD(P)-binding Rossmann-like Domain"/>
    <property type="match status" value="1"/>
</dbReference>
<reference evidence="2" key="1">
    <citation type="journal article" date="2020" name="mSystems">
        <title>Genome- and Community-Level Interaction Insights into Carbon Utilization and Element Cycling Functions of Hydrothermarchaeota in Hydrothermal Sediment.</title>
        <authorList>
            <person name="Zhou Z."/>
            <person name="Liu Y."/>
            <person name="Xu W."/>
            <person name="Pan J."/>
            <person name="Luo Z.H."/>
            <person name="Li M."/>
        </authorList>
    </citation>
    <scope>NUCLEOTIDE SEQUENCE [LARGE SCALE GENOMIC DNA]</scope>
    <source>
        <strain evidence="2">SpSt-16</strain>
    </source>
</reference>
<accession>A0A7C2ZUN0</accession>
<evidence type="ECO:0000313" key="2">
    <source>
        <dbReference type="EMBL" id="HEW52665.1"/>
    </source>
</evidence>
<organism evidence="2">
    <name type="scientific">Ignisphaera aggregans</name>
    <dbReference type="NCBI Taxonomy" id="334771"/>
    <lineage>
        <taxon>Archaea</taxon>
        <taxon>Thermoproteota</taxon>
        <taxon>Thermoprotei</taxon>
        <taxon>Desulfurococcales</taxon>
        <taxon>Desulfurococcaceae</taxon>
        <taxon>Ignisphaera</taxon>
    </lineage>
</organism>
<dbReference type="NCBIfam" id="NF009466">
    <property type="entry name" value="PRK12826.1-2"/>
    <property type="match status" value="1"/>
</dbReference>
<sequence length="269" mass="29386">MDFKGKKALITGAAKGIGFEIARTFASSGADIAVIDKAKDELEKAVEELKKLGVKVVGVSADLTKKDEAFKAVEAMVSELGRIDILVNNVGAYPRKAFLEMDDDFWRTMLDINLNTMFYVTKAVVPYMIKQNYGRIVNISSITGLYHGVPGLVAYGTAKAAVVGFTRCLAAELAPYNITVNAIAPGPILTPGVKSIWKPEDIRIQELANPIKRFGRPSDVAYTVLFLASDYAEFITGQLIVVDGGLTFVNPRLVVKEILEKYKGEFMKP</sequence>
<evidence type="ECO:0000256" key="1">
    <source>
        <dbReference type="ARBA" id="ARBA00006484"/>
    </source>
</evidence>
<dbReference type="PANTHER" id="PTHR42879:SF2">
    <property type="entry name" value="3-OXOACYL-[ACYL-CARRIER-PROTEIN] REDUCTASE FABG"/>
    <property type="match status" value="1"/>
</dbReference>
<dbReference type="InterPro" id="IPR050259">
    <property type="entry name" value="SDR"/>
</dbReference>
<dbReference type="InterPro" id="IPR002347">
    <property type="entry name" value="SDR_fam"/>
</dbReference>
<dbReference type="AlphaFoldDB" id="A0A7C2ZUN0"/>
<name>A0A7C2ZUN0_9CREN</name>
<dbReference type="Pfam" id="PF13561">
    <property type="entry name" value="adh_short_C2"/>
    <property type="match status" value="1"/>
</dbReference>
<proteinExistence type="inferred from homology"/>
<dbReference type="GO" id="GO:0032787">
    <property type="term" value="P:monocarboxylic acid metabolic process"/>
    <property type="evidence" value="ECO:0007669"/>
    <property type="project" value="UniProtKB-ARBA"/>
</dbReference>
<dbReference type="NCBIfam" id="NF005559">
    <property type="entry name" value="PRK07231.1"/>
    <property type="match status" value="1"/>
</dbReference>
<dbReference type="FunFam" id="3.40.50.720:FF:000084">
    <property type="entry name" value="Short-chain dehydrogenase reductase"/>
    <property type="match status" value="1"/>
</dbReference>
<dbReference type="CDD" id="cd05233">
    <property type="entry name" value="SDR_c"/>
    <property type="match status" value="1"/>
</dbReference>
<dbReference type="SUPFAM" id="SSF51735">
    <property type="entry name" value="NAD(P)-binding Rossmann-fold domains"/>
    <property type="match status" value="1"/>
</dbReference>
<dbReference type="EMBL" id="DSGT01000002">
    <property type="protein sequence ID" value="HEW52665.1"/>
    <property type="molecule type" value="Genomic_DNA"/>
</dbReference>
<protein>
    <submittedName>
        <fullName evidence="2">SDR family oxidoreductase</fullName>
    </submittedName>
</protein>
<gene>
    <name evidence="2" type="ORF">ENO77_00545</name>
</gene>
<dbReference type="PRINTS" id="PR00081">
    <property type="entry name" value="GDHRDH"/>
</dbReference>
<dbReference type="PRINTS" id="PR00080">
    <property type="entry name" value="SDRFAMILY"/>
</dbReference>
<dbReference type="InterPro" id="IPR020904">
    <property type="entry name" value="Sc_DH/Rdtase_CS"/>
</dbReference>
<dbReference type="PROSITE" id="PS00061">
    <property type="entry name" value="ADH_SHORT"/>
    <property type="match status" value="1"/>
</dbReference>
<comment type="caution">
    <text evidence="2">The sequence shown here is derived from an EMBL/GenBank/DDBJ whole genome shotgun (WGS) entry which is preliminary data.</text>
</comment>
<comment type="similarity">
    <text evidence="1">Belongs to the short-chain dehydrogenases/reductases (SDR) family.</text>
</comment>
<dbReference type="InterPro" id="IPR036291">
    <property type="entry name" value="NAD(P)-bd_dom_sf"/>
</dbReference>
<dbReference type="PANTHER" id="PTHR42879">
    <property type="entry name" value="3-OXOACYL-(ACYL-CARRIER-PROTEIN) REDUCTASE"/>
    <property type="match status" value="1"/>
</dbReference>